<dbReference type="PANTHER" id="PTHR47396">
    <property type="entry name" value="TYPE I RESTRICTION ENZYME ECOKI R PROTEIN"/>
    <property type="match status" value="1"/>
</dbReference>
<dbReference type="Pfam" id="PF11907">
    <property type="entry name" value="DUF3427"/>
    <property type="match status" value="1"/>
</dbReference>
<dbReference type="InterPro" id="IPR001650">
    <property type="entry name" value="Helicase_C-like"/>
</dbReference>
<feature type="domain" description="Helicase C-terminal" evidence="2">
    <location>
        <begin position="402"/>
        <end position="564"/>
    </location>
</feature>
<dbReference type="STRING" id="553311.SAMN05216231_3037"/>
<dbReference type="GO" id="GO:0016787">
    <property type="term" value="F:hydrolase activity"/>
    <property type="evidence" value="ECO:0007669"/>
    <property type="project" value="InterPro"/>
</dbReference>
<dbReference type="Gene3D" id="3.30.870.10">
    <property type="entry name" value="Endonuclease Chain A"/>
    <property type="match status" value="1"/>
</dbReference>
<evidence type="ECO:0000259" key="1">
    <source>
        <dbReference type="PROSITE" id="PS51192"/>
    </source>
</evidence>
<keyword evidence="3" id="KW-0067">ATP-binding</keyword>
<dbReference type="GO" id="GO:0005524">
    <property type="term" value="F:ATP binding"/>
    <property type="evidence" value="ECO:0007669"/>
    <property type="project" value="InterPro"/>
</dbReference>
<dbReference type="CDD" id="cd18032">
    <property type="entry name" value="DEXHc_RE_I_III_res"/>
    <property type="match status" value="1"/>
</dbReference>
<dbReference type="Proteomes" id="UP000199444">
    <property type="component" value="Unassembled WGS sequence"/>
</dbReference>
<keyword evidence="3" id="KW-0547">Nucleotide-binding</keyword>
<dbReference type="Pfam" id="PF26350">
    <property type="entry name" value="DUF8090"/>
    <property type="match status" value="1"/>
</dbReference>
<feature type="domain" description="Helicase ATP-binding" evidence="1">
    <location>
        <begin position="207"/>
        <end position="357"/>
    </location>
</feature>
<dbReference type="InterPro" id="IPR006935">
    <property type="entry name" value="Helicase/UvrB_N"/>
</dbReference>
<dbReference type="CDD" id="cd18799">
    <property type="entry name" value="SF2_C_EcoAI-like"/>
    <property type="match status" value="1"/>
</dbReference>
<dbReference type="GO" id="GO:0004386">
    <property type="term" value="F:helicase activity"/>
    <property type="evidence" value="ECO:0007669"/>
    <property type="project" value="UniProtKB-KW"/>
</dbReference>
<accession>A0A1H1ETU4</accession>
<dbReference type="PROSITE" id="PS51194">
    <property type="entry name" value="HELICASE_CTER"/>
    <property type="match status" value="1"/>
</dbReference>
<keyword evidence="4" id="KW-1185">Reference proteome</keyword>
<dbReference type="Gene3D" id="3.40.50.300">
    <property type="entry name" value="P-loop containing nucleotide triphosphate hydrolases"/>
    <property type="match status" value="2"/>
</dbReference>
<keyword evidence="3" id="KW-0378">Hydrolase</keyword>
<dbReference type="InterPro" id="IPR058403">
    <property type="entry name" value="DUF8090"/>
</dbReference>
<dbReference type="InterPro" id="IPR027417">
    <property type="entry name" value="P-loop_NTPase"/>
</dbReference>
<evidence type="ECO:0000313" key="3">
    <source>
        <dbReference type="EMBL" id="SDQ91939.1"/>
    </source>
</evidence>
<keyword evidence="3" id="KW-0347">Helicase</keyword>
<dbReference type="CDD" id="cd09204">
    <property type="entry name" value="PLDc_N_DEXD_b2"/>
    <property type="match status" value="1"/>
</dbReference>
<dbReference type="InterPro" id="IPR014001">
    <property type="entry name" value="Helicase_ATP-bd"/>
</dbReference>
<dbReference type="RefSeq" id="WP_092493793.1">
    <property type="nucleotide sequence ID" value="NZ_FNKD01000003.1"/>
</dbReference>
<dbReference type="SMART" id="SM00490">
    <property type="entry name" value="HELICc"/>
    <property type="match status" value="1"/>
</dbReference>
<dbReference type="SUPFAM" id="SSF52540">
    <property type="entry name" value="P-loop containing nucleoside triphosphate hydrolases"/>
    <property type="match status" value="1"/>
</dbReference>
<protein>
    <submittedName>
        <fullName evidence="3">Superfamily II DNA or RNA helicase</fullName>
    </submittedName>
</protein>
<dbReference type="SMART" id="SM00487">
    <property type="entry name" value="DEXDc"/>
    <property type="match status" value="1"/>
</dbReference>
<reference evidence="3 4" key="1">
    <citation type="submission" date="2016-10" db="EMBL/GenBank/DDBJ databases">
        <authorList>
            <person name="de Groot N.N."/>
        </authorList>
    </citation>
    <scope>NUCLEOTIDE SEQUENCE [LARGE SCALE GENOMIC DNA]</scope>
    <source>
        <strain evidence="3 4">CGMCC 1.10449</strain>
    </source>
</reference>
<dbReference type="InterPro" id="IPR021835">
    <property type="entry name" value="DUF3427"/>
</dbReference>
<dbReference type="Pfam" id="PF00271">
    <property type="entry name" value="Helicase_C"/>
    <property type="match status" value="1"/>
</dbReference>
<gene>
    <name evidence="3" type="ORF">SAMN05216231_3037</name>
</gene>
<dbReference type="InterPro" id="IPR050742">
    <property type="entry name" value="Helicase_Restrict-Modif_Enz"/>
</dbReference>
<dbReference type="SUPFAM" id="SSF56024">
    <property type="entry name" value="Phospholipase D/nuclease"/>
    <property type="match status" value="1"/>
</dbReference>
<name>A0A1H1ETU4_9BACI</name>
<organism evidence="3 4">
    <name type="scientific">Virgibacillus salinus</name>
    <dbReference type="NCBI Taxonomy" id="553311"/>
    <lineage>
        <taxon>Bacteria</taxon>
        <taxon>Bacillati</taxon>
        <taxon>Bacillota</taxon>
        <taxon>Bacilli</taxon>
        <taxon>Bacillales</taxon>
        <taxon>Bacillaceae</taxon>
        <taxon>Virgibacillus</taxon>
    </lineage>
</organism>
<evidence type="ECO:0000259" key="2">
    <source>
        <dbReference type="PROSITE" id="PS51194"/>
    </source>
</evidence>
<dbReference type="PROSITE" id="PS51192">
    <property type="entry name" value="HELICASE_ATP_BIND_1"/>
    <property type="match status" value="1"/>
</dbReference>
<dbReference type="PANTHER" id="PTHR47396:SF1">
    <property type="entry name" value="ATP-DEPENDENT HELICASE IRC3-RELATED"/>
    <property type="match status" value="1"/>
</dbReference>
<dbReference type="GO" id="GO:0005829">
    <property type="term" value="C:cytosol"/>
    <property type="evidence" value="ECO:0007669"/>
    <property type="project" value="TreeGrafter"/>
</dbReference>
<proteinExistence type="predicted"/>
<dbReference type="Pfam" id="PF04851">
    <property type="entry name" value="ResIII"/>
    <property type="match status" value="1"/>
</dbReference>
<evidence type="ECO:0000313" key="4">
    <source>
        <dbReference type="Proteomes" id="UP000199444"/>
    </source>
</evidence>
<dbReference type="InterPro" id="IPR025202">
    <property type="entry name" value="PLD-like_dom"/>
</dbReference>
<dbReference type="EMBL" id="FNKD01000003">
    <property type="protein sequence ID" value="SDQ91939.1"/>
    <property type="molecule type" value="Genomic_DNA"/>
</dbReference>
<sequence>MNGENKLIVNTEQTNLLKEITSSLETCQKFYFSVAFVNFSGLQLLLDALKETKLRGVKGKVMTSTYLNFTDPKALDKLREFNNVDLKVFVTDRNVGFHTKAYIFEYEDYFKVMIGSSNITQSALKSNVEWNVEIISKNEETFIQQVISEFNGLWDRSTMVDDFFIQDYKRFFNNIDRVAASGSAIYEKAEYIVPNSMQNRAMENLQRLRGLGEKKALVIAATGTGKTYMSAFDVRNLKPKKLLFVVHREEILTKAKETYEKLLPNEDITFGMLTGTKKDFDADYVFATIQTLSRYYQNFDRGNFDYIIYDEAHHATADTYQHVIEYFEPDFMLGMTATPERGDSRSIFEIFDFNVALEVRLHDALEDDIVVPFHYFGITDIDEIDLSDVSVDDLDEITKRLKVNERVDFIIEKMRFYGHDGKVRKCLGFCASREHARYMAEEFNRRGIPSTYLTGEDSVKARELRISELEDEENELQVIFTVDIFNEGVDIPSVNTVLMLRPTNSPIVFIQQLGRGLRKYQDKSFLTVLDLIGNHTKTFLIAIALNGSRYYDKESLKVAISTGFAHLPGATHIQMDKISQERILAQIDQEKFTSMKYLKEEYFEFKKMNQGRVPDLLMDYYKYDGAPDPVRFIVKEKSYLNFVAKVEKDQQLNQLLANETFEKTLKWLSGMLPLKRIYDFIIINYLIENQSITFDQAKHEILKWVKKIDDDSTYHAMEFLNQNFFDDTQKNRTPKLAKLDGEQLSRTVAFEELLANPNYARYLIDLVDYGLFRYEREFGGDYYGVPHFKLYEQYQMMDAALLSNYRKSHSSYRGSGLLSNGNDYFLYIDLHKEADIKESINYNDKFIDRKHLQWETQNNTSQSSERGKNIIFNQDRGINLHLFVRKYKEIEKNNVEPYIYIGEGNTISYNGERPIEVQLELEHIIPPQLYTELTEKV</sequence>
<dbReference type="Pfam" id="PF13091">
    <property type="entry name" value="PLDc_2"/>
    <property type="match status" value="1"/>
</dbReference>
<dbReference type="GO" id="GO:0003677">
    <property type="term" value="F:DNA binding"/>
    <property type="evidence" value="ECO:0007669"/>
    <property type="project" value="InterPro"/>
</dbReference>
<dbReference type="AlphaFoldDB" id="A0A1H1ETU4"/>